<name>A0A545SSK9_9RHOB</name>
<dbReference type="Proteomes" id="UP000315816">
    <property type="component" value="Unassembled WGS sequence"/>
</dbReference>
<gene>
    <name evidence="2" type="ORF">FIL88_08265</name>
</gene>
<dbReference type="OrthoDB" id="9781415at2"/>
<dbReference type="SUPFAM" id="SSF53254">
    <property type="entry name" value="Phosphoglycerate mutase-like"/>
    <property type="match status" value="1"/>
</dbReference>
<evidence type="ECO:0000256" key="1">
    <source>
        <dbReference type="ARBA" id="ARBA00022801"/>
    </source>
</evidence>
<reference evidence="2 3" key="1">
    <citation type="submission" date="2019-06" db="EMBL/GenBank/DDBJ databases">
        <title>A novel species of marine bacteria.</title>
        <authorList>
            <person name="Wang Y."/>
        </authorList>
    </citation>
    <scope>NUCLEOTIDE SEQUENCE [LARGE SCALE GENOMIC DNA]</scope>
    <source>
        <strain evidence="2 3">MA1-10</strain>
    </source>
</reference>
<dbReference type="InterPro" id="IPR013078">
    <property type="entry name" value="His_Pase_superF_clade-1"/>
</dbReference>
<proteinExistence type="predicted"/>
<dbReference type="InterPro" id="IPR051695">
    <property type="entry name" value="Phosphoglycerate_Mutase"/>
</dbReference>
<organism evidence="2 3">
    <name type="scientific">Aliiroseovarius halocynthiae</name>
    <dbReference type="NCBI Taxonomy" id="985055"/>
    <lineage>
        <taxon>Bacteria</taxon>
        <taxon>Pseudomonadati</taxon>
        <taxon>Pseudomonadota</taxon>
        <taxon>Alphaproteobacteria</taxon>
        <taxon>Rhodobacterales</taxon>
        <taxon>Paracoccaceae</taxon>
        <taxon>Aliiroseovarius</taxon>
    </lineage>
</organism>
<keyword evidence="1" id="KW-0378">Hydrolase</keyword>
<dbReference type="CDD" id="cd07067">
    <property type="entry name" value="HP_PGM_like"/>
    <property type="match status" value="1"/>
</dbReference>
<dbReference type="AlphaFoldDB" id="A0A545SSK9"/>
<dbReference type="InterPro" id="IPR001345">
    <property type="entry name" value="PG/BPGM_mutase_AS"/>
</dbReference>
<accession>A0A545SSK9</accession>
<dbReference type="GO" id="GO:0005829">
    <property type="term" value="C:cytosol"/>
    <property type="evidence" value="ECO:0007669"/>
    <property type="project" value="TreeGrafter"/>
</dbReference>
<dbReference type="Pfam" id="PF00300">
    <property type="entry name" value="His_Phos_1"/>
    <property type="match status" value="1"/>
</dbReference>
<dbReference type="PANTHER" id="PTHR46517:SF1">
    <property type="entry name" value="FRUCTOSE-2,6-BISPHOSPHATASE TIGAR"/>
    <property type="match status" value="1"/>
</dbReference>
<evidence type="ECO:0000313" key="2">
    <source>
        <dbReference type="EMBL" id="TQV67958.1"/>
    </source>
</evidence>
<dbReference type="GO" id="GO:0045820">
    <property type="term" value="P:negative regulation of glycolytic process"/>
    <property type="evidence" value="ECO:0007669"/>
    <property type="project" value="TreeGrafter"/>
</dbReference>
<dbReference type="GO" id="GO:0004331">
    <property type="term" value="F:fructose-2,6-bisphosphate 2-phosphatase activity"/>
    <property type="evidence" value="ECO:0007669"/>
    <property type="project" value="TreeGrafter"/>
</dbReference>
<dbReference type="InterPro" id="IPR029033">
    <property type="entry name" value="His_PPase_superfam"/>
</dbReference>
<dbReference type="PROSITE" id="PS00175">
    <property type="entry name" value="PG_MUTASE"/>
    <property type="match status" value="1"/>
</dbReference>
<dbReference type="GO" id="GO:0043456">
    <property type="term" value="P:regulation of pentose-phosphate shunt"/>
    <property type="evidence" value="ECO:0007669"/>
    <property type="project" value="TreeGrafter"/>
</dbReference>
<dbReference type="SMART" id="SM00855">
    <property type="entry name" value="PGAM"/>
    <property type="match status" value="1"/>
</dbReference>
<sequence>MIRHGETTANRDAVIAGRTDVELTDTGRAQARALVGGEWPSSRMLFTSPMQRARETSELGFPSEQPQVHPGLRERDWGVFEGQPLSALPPREGRPEQGEDWKEMIDRVSAAIHDCCACAQGRLPIMICHSGVIRAARILAGDTHTSTRPENAHPIYFDWTGTRHQERSHDV</sequence>
<dbReference type="Gene3D" id="3.40.50.1240">
    <property type="entry name" value="Phosphoglycerate mutase-like"/>
    <property type="match status" value="1"/>
</dbReference>
<comment type="caution">
    <text evidence="2">The sequence shown here is derived from an EMBL/GenBank/DDBJ whole genome shotgun (WGS) entry which is preliminary data.</text>
</comment>
<keyword evidence="3" id="KW-1185">Reference proteome</keyword>
<dbReference type="EMBL" id="VICH01000005">
    <property type="protein sequence ID" value="TQV67958.1"/>
    <property type="molecule type" value="Genomic_DNA"/>
</dbReference>
<evidence type="ECO:0000313" key="3">
    <source>
        <dbReference type="Proteomes" id="UP000315816"/>
    </source>
</evidence>
<protein>
    <submittedName>
        <fullName evidence="2">Histidine phosphatase family protein</fullName>
    </submittedName>
</protein>
<dbReference type="PANTHER" id="PTHR46517">
    <property type="entry name" value="FRUCTOSE-2,6-BISPHOSPHATASE TIGAR"/>
    <property type="match status" value="1"/>
</dbReference>